<dbReference type="PANTHER" id="PTHR38599">
    <property type="entry name" value="CUPIN DOMAIN PROTEIN (AFU_ORTHOLOGUE AFUA_3G13620)"/>
    <property type="match status" value="1"/>
</dbReference>
<dbReference type="Proteomes" id="UP000450676">
    <property type="component" value="Unassembled WGS sequence"/>
</dbReference>
<dbReference type="CDD" id="cd02234">
    <property type="entry name" value="cupin_BLR7677-like"/>
    <property type="match status" value="1"/>
</dbReference>
<evidence type="ECO:0000313" key="3">
    <source>
        <dbReference type="EMBL" id="MYN06323.1"/>
    </source>
</evidence>
<proteinExistence type="predicted"/>
<feature type="chain" id="PRO_5031015414" evidence="1">
    <location>
        <begin position="25"/>
        <end position="143"/>
    </location>
</feature>
<comment type="caution">
    <text evidence="3">The sequence shown here is derived from an EMBL/GenBank/DDBJ whole genome shotgun (WGS) entry which is preliminary data.</text>
</comment>
<dbReference type="Pfam" id="PF07883">
    <property type="entry name" value="Cupin_2"/>
    <property type="match status" value="1"/>
</dbReference>
<organism evidence="3 4">
    <name type="scientific">Pseudoduganella aquatica</name>
    <dbReference type="NCBI Taxonomy" id="2660641"/>
    <lineage>
        <taxon>Bacteria</taxon>
        <taxon>Pseudomonadati</taxon>
        <taxon>Pseudomonadota</taxon>
        <taxon>Betaproteobacteria</taxon>
        <taxon>Burkholderiales</taxon>
        <taxon>Oxalobacteraceae</taxon>
        <taxon>Telluria group</taxon>
        <taxon>Pseudoduganella</taxon>
    </lineage>
</organism>
<dbReference type="PANTHER" id="PTHR38599:SF1">
    <property type="entry name" value="CUPIN DOMAIN PROTEIN (AFU_ORTHOLOGUE AFUA_3G13620)"/>
    <property type="match status" value="1"/>
</dbReference>
<dbReference type="AlphaFoldDB" id="A0A7X4H8P2"/>
<evidence type="ECO:0000256" key="1">
    <source>
        <dbReference type="SAM" id="SignalP"/>
    </source>
</evidence>
<evidence type="ECO:0000313" key="4">
    <source>
        <dbReference type="Proteomes" id="UP000450676"/>
    </source>
</evidence>
<evidence type="ECO:0000259" key="2">
    <source>
        <dbReference type="Pfam" id="PF07883"/>
    </source>
</evidence>
<reference evidence="3 4" key="1">
    <citation type="submission" date="2019-12" db="EMBL/GenBank/DDBJ databases">
        <title>Novel species isolated from a subtropical stream in China.</title>
        <authorList>
            <person name="Lu H."/>
        </authorList>
    </citation>
    <scope>NUCLEOTIDE SEQUENCE [LARGE SCALE GENOMIC DNA]</scope>
    <source>
        <strain evidence="3 4">FT127W</strain>
    </source>
</reference>
<sequence length="143" mass="14923">MLRKSLIVAAAAVAALSLSLGAQAHEGHVDAATGKEVLGMLQHLPLPDAPGKHGVLVTVTYAPGQASIPHRHPGSVFAYVLEGEVESQLADGKPVTYKAGDSWYEAPLIVHGMSRNASATKPAKLLVYMMLGEGDPPLIPLSK</sequence>
<dbReference type="EMBL" id="WWCU01000002">
    <property type="protein sequence ID" value="MYN06323.1"/>
    <property type="molecule type" value="Genomic_DNA"/>
</dbReference>
<protein>
    <submittedName>
        <fullName evidence="3">Cupin domain-containing protein</fullName>
    </submittedName>
</protein>
<feature type="signal peptide" evidence="1">
    <location>
        <begin position="1"/>
        <end position="24"/>
    </location>
</feature>
<dbReference type="RefSeq" id="WP_161070697.1">
    <property type="nucleotide sequence ID" value="NZ_CP086370.1"/>
</dbReference>
<feature type="domain" description="Cupin type-2" evidence="2">
    <location>
        <begin position="58"/>
        <end position="127"/>
    </location>
</feature>
<keyword evidence="1" id="KW-0732">Signal</keyword>
<dbReference type="InterPro" id="IPR011051">
    <property type="entry name" value="RmlC_Cupin_sf"/>
</dbReference>
<dbReference type="Gene3D" id="2.60.120.10">
    <property type="entry name" value="Jelly Rolls"/>
    <property type="match status" value="1"/>
</dbReference>
<keyword evidence="4" id="KW-1185">Reference proteome</keyword>
<dbReference type="InterPro" id="IPR013096">
    <property type="entry name" value="Cupin_2"/>
</dbReference>
<dbReference type="SUPFAM" id="SSF51182">
    <property type="entry name" value="RmlC-like cupins"/>
    <property type="match status" value="1"/>
</dbReference>
<gene>
    <name evidence="3" type="ORF">GTP77_03130</name>
</gene>
<dbReference type="InterPro" id="IPR014710">
    <property type="entry name" value="RmlC-like_jellyroll"/>
</dbReference>
<name>A0A7X4H8P2_9BURK</name>
<accession>A0A7X4H8P2</accession>